<evidence type="ECO:0000313" key="1">
    <source>
        <dbReference type="EMBL" id="KAH6942930.1"/>
    </source>
</evidence>
<gene>
    <name evidence="1" type="ORF">HPB50_012147</name>
</gene>
<accession>A0ACB7T7W1</accession>
<sequence>MCYPSGEVMSSLISCEEHFEGITSWTDNLFTLKSPLKAVTEYLIKRTKCSVQACQQHKGSLEKILISSYARVRLRIHLRQLETARTSGSGSKTCAAVNLHNYLKNRSDPHVVQQRHQRGRRYEHGQRRCRQRQQGMESVRVVVSEEADHRHSVDHGGQN</sequence>
<protein>
    <submittedName>
        <fullName evidence="1">Uncharacterized protein</fullName>
    </submittedName>
</protein>
<proteinExistence type="predicted"/>
<evidence type="ECO:0000313" key="2">
    <source>
        <dbReference type="Proteomes" id="UP000821845"/>
    </source>
</evidence>
<organism evidence="1 2">
    <name type="scientific">Hyalomma asiaticum</name>
    <name type="common">Tick</name>
    <dbReference type="NCBI Taxonomy" id="266040"/>
    <lineage>
        <taxon>Eukaryota</taxon>
        <taxon>Metazoa</taxon>
        <taxon>Ecdysozoa</taxon>
        <taxon>Arthropoda</taxon>
        <taxon>Chelicerata</taxon>
        <taxon>Arachnida</taxon>
        <taxon>Acari</taxon>
        <taxon>Parasitiformes</taxon>
        <taxon>Ixodida</taxon>
        <taxon>Ixodoidea</taxon>
        <taxon>Ixodidae</taxon>
        <taxon>Hyalomminae</taxon>
        <taxon>Hyalomma</taxon>
    </lineage>
</organism>
<name>A0ACB7T7W1_HYAAI</name>
<dbReference type="EMBL" id="CM023490">
    <property type="protein sequence ID" value="KAH6942930.1"/>
    <property type="molecule type" value="Genomic_DNA"/>
</dbReference>
<comment type="caution">
    <text evidence="1">The sequence shown here is derived from an EMBL/GenBank/DDBJ whole genome shotgun (WGS) entry which is preliminary data.</text>
</comment>
<dbReference type="Proteomes" id="UP000821845">
    <property type="component" value="Chromosome 10"/>
</dbReference>
<reference evidence="1" key="1">
    <citation type="submission" date="2020-05" db="EMBL/GenBank/DDBJ databases">
        <title>Large-scale comparative analyses of tick genomes elucidate their genetic diversity and vector capacities.</title>
        <authorList>
            <person name="Jia N."/>
            <person name="Wang J."/>
            <person name="Shi W."/>
            <person name="Du L."/>
            <person name="Sun Y."/>
            <person name="Zhan W."/>
            <person name="Jiang J."/>
            <person name="Wang Q."/>
            <person name="Zhang B."/>
            <person name="Ji P."/>
            <person name="Sakyi L.B."/>
            <person name="Cui X."/>
            <person name="Yuan T."/>
            <person name="Jiang B."/>
            <person name="Yang W."/>
            <person name="Lam T.T.-Y."/>
            <person name="Chang Q."/>
            <person name="Ding S."/>
            <person name="Wang X."/>
            <person name="Zhu J."/>
            <person name="Ruan X."/>
            <person name="Zhao L."/>
            <person name="Wei J."/>
            <person name="Que T."/>
            <person name="Du C."/>
            <person name="Cheng J."/>
            <person name="Dai P."/>
            <person name="Han X."/>
            <person name="Huang E."/>
            <person name="Gao Y."/>
            <person name="Liu J."/>
            <person name="Shao H."/>
            <person name="Ye R."/>
            <person name="Li L."/>
            <person name="Wei W."/>
            <person name="Wang X."/>
            <person name="Wang C."/>
            <person name="Yang T."/>
            <person name="Huo Q."/>
            <person name="Li W."/>
            <person name="Guo W."/>
            <person name="Chen H."/>
            <person name="Zhou L."/>
            <person name="Ni X."/>
            <person name="Tian J."/>
            <person name="Zhou Y."/>
            <person name="Sheng Y."/>
            <person name="Liu T."/>
            <person name="Pan Y."/>
            <person name="Xia L."/>
            <person name="Li J."/>
            <person name="Zhao F."/>
            <person name="Cao W."/>
        </authorList>
    </citation>
    <scope>NUCLEOTIDE SEQUENCE</scope>
    <source>
        <strain evidence="1">Hyas-2018</strain>
    </source>
</reference>
<keyword evidence="2" id="KW-1185">Reference proteome</keyword>